<proteinExistence type="predicted"/>
<evidence type="ECO:0000313" key="1">
    <source>
        <dbReference type="EMBL" id="KPW08423.1"/>
    </source>
</evidence>
<organism evidence="1 2">
    <name type="scientific">Pseudomonas syringae pv. aceris</name>
    <dbReference type="NCBI Taxonomy" id="199198"/>
    <lineage>
        <taxon>Bacteria</taxon>
        <taxon>Pseudomonadati</taxon>
        <taxon>Pseudomonadota</taxon>
        <taxon>Gammaproteobacteria</taxon>
        <taxon>Pseudomonadales</taxon>
        <taxon>Pseudomonadaceae</taxon>
        <taxon>Pseudomonas</taxon>
        <taxon>Pseudomonas syringae</taxon>
    </lineage>
</organism>
<reference evidence="1 2" key="1">
    <citation type="submission" date="2015-09" db="EMBL/GenBank/DDBJ databases">
        <title>Genome announcement of multiple Pseudomonas syringae strains.</title>
        <authorList>
            <person name="Thakur S."/>
            <person name="Wang P.W."/>
            <person name="Gong Y."/>
            <person name="Weir B.S."/>
            <person name="Guttman D.S."/>
        </authorList>
    </citation>
    <scope>NUCLEOTIDE SEQUENCE [LARGE SCALE GENOMIC DNA]</scope>
    <source>
        <strain evidence="1 2">ICMP2802</strain>
    </source>
</reference>
<comment type="caution">
    <text evidence="1">The sequence shown here is derived from an EMBL/GenBank/DDBJ whole genome shotgun (WGS) entry which is preliminary data.</text>
</comment>
<dbReference type="PATRIC" id="fig|199198.5.peg.310"/>
<gene>
    <name evidence="1" type="ORF">ALO91_200097</name>
</gene>
<name>A0A0P9H269_PSESX</name>
<sequence>MATSTFLLPVRVNRDPRFGTVVVIATFGPEHQTSFVYGVRARALTGRVAQFILPAVNLTFPNQYDAITVFLVARSPLRGGRA</sequence>
<dbReference type="AlphaFoldDB" id="A0A0P9H269"/>
<accession>A0A0P9H269</accession>
<dbReference type="Proteomes" id="UP000050297">
    <property type="component" value="Unassembled WGS sequence"/>
</dbReference>
<evidence type="ECO:0000313" key="2">
    <source>
        <dbReference type="Proteomes" id="UP000050297"/>
    </source>
</evidence>
<protein>
    <submittedName>
        <fullName evidence="1">Uncharacterized protein</fullName>
    </submittedName>
</protein>
<dbReference type="EMBL" id="LJPM01000609">
    <property type="protein sequence ID" value="KPW08423.1"/>
    <property type="molecule type" value="Genomic_DNA"/>
</dbReference>